<dbReference type="CDD" id="cd03784">
    <property type="entry name" value="GT1_Gtf-like"/>
    <property type="match status" value="2"/>
</dbReference>
<dbReference type="PANTHER" id="PTHR48043">
    <property type="entry name" value="EG:EG0003.4 PROTEIN-RELATED"/>
    <property type="match status" value="1"/>
</dbReference>
<dbReference type="Proteomes" id="UP001473302">
    <property type="component" value="Unassembled WGS sequence"/>
</dbReference>
<dbReference type="Pfam" id="PF00201">
    <property type="entry name" value="UDPGT"/>
    <property type="match status" value="2"/>
</dbReference>
<gene>
    <name evidence="5" type="ORF">MFLAVUS_004834</name>
</gene>
<keyword evidence="3" id="KW-0812">Transmembrane</keyword>
<keyword evidence="2" id="KW-0808">Transferase</keyword>
<proteinExistence type="predicted"/>
<keyword evidence="6" id="KW-1185">Reference proteome</keyword>
<comment type="caution">
    <text evidence="5">The sequence shown here is derived from an EMBL/GenBank/DDBJ whole genome shotgun (WGS) entry which is preliminary data.</text>
</comment>
<feature type="chain" id="PRO_5047401386" description="UDP-glycosyltransferases domain-containing protein" evidence="4">
    <location>
        <begin position="20"/>
        <end position="1042"/>
    </location>
</feature>
<feature type="transmembrane region" description="Helical" evidence="3">
    <location>
        <begin position="486"/>
        <end position="509"/>
    </location>
</feature>
<dbReference type="SUPFAM" id="SSF53756">
    <property type="entry name" value="UDP-Glycosyltransferase/glycogen phosphorylase"/>
    <property type="match status" value="2"/>
</dbReference>
<evidence type="ECO:0000256" key="4">
    <source>
        <dbReference type="SAM" id="SignalP"/>
    </source>
</evidence>
<evidence type="ECO:0000256" key="2">
    <source>
        <dbReference type="ARBA" id="ARBA00022679"/>
    </source>
</evidence>
<sequence length="1042" mass="116380">MKLVLWLTVVRTTLSLSNAFELKDTFREPKNILFGNVGGGSSHINWVLSILEELANRGHNITFVTHDEKKHPRFHTISLGLDDVDLSVVEMYDTIHNNYDQKMNAYKNIHEDIAIDVALCDHFAVPCIDISKNVNVSLIITTALAISKDASAPYINNFLESNASTTSGMDFITRMVSKIVRPLSIVMEIQSSIKTMKQTKSELGWLPLEGMPAFEDDWKDSLKLVNNLFGFEPARPLGPLVELIGPIMNNNYPNLTMPIEAFLNNHKRVAYIAFGQSVKIQKSDIKLILTAVLDAMESDALDGFIWATRNSIDQFPLEIVSLAGKIYSDFSLFNNDNSNTLFLNWAPQMAILSHPATRIFVSHGGLGSLHEAMYAGVPTALYPFYGDQPSNSYMISTQNLGVQLSHDMSQSKASGLIKNISIDLDDVYKNNVNRFKAMVQIHSKHGILRGADLVEEVIFTNVNGLLPHRYEASRTMSFIKSQNIDLLVSLVSVIFLFFGTISFFVYRILSLAATVAASSPTFVVSPDFRTPKNIMFSCLNGGSSHTSWVIEILDELSRRGHTTSFLTKDDQLKFAKNHPLIKTKSIGAAVSEKQKRKVLKLISNGFTPEGIKAIIETNAATFPSDYSDIKEYIAENEIDLVVCDSANSPCLEAAVSLHISFVVTSTFPQGEDTSAPYINADVFGMKNPTTEFMSLKDRVIQTFISPIPFYFGIRYTVNSQNIMLKSLGIKPVFHPYENFKDNVKLVNTAFGFEQGRPLGPLVEFVGPILPKSYSGLTPGIEDFLSNHKRIAYIAFGQHIFGKESDGTLVLTGLLESLESKHIDGIIWATRGEYGMFPPYIITSSNTTYDIQSFRQDHKDILFLNWAPQMAILHHSSTHMFVTHGGAGSLYESSYTGVPVVVYPFFGDQDSAAVTSEKNGIGLFLNREKSQSNANNVISRVAKDVDGQFQFNMNRFKALTQIKSERGVARGADIMEEVLFVQKDGKVEYRMDVKRNMTFFKAHNIDLYTFVDLTLYMEQFTFDIFTECLIPIIAIDPAVKKLI</sequence>
<keyword evidence="4" id="KW-0732">Signal</keyword>
<dbReference type="InterPro" id="IPR002213">
    <property type="entry name" value="UDP_glucos_trans"/>
</dbReference>
<feature type="signal peptide" evidence="4">
    <location>
        <begin position="1"/>
        <end position="19"/>
    </location>
</feature>
<evidence type="ECO:0000256" key="3">
    <source>
        <dbReference type="SAM" id="Phobius"/>
    </source>
</evidence>
<dbReference type="Gene3D" id="3.40.50.2000">
    <property type="entry name" value="Glycogen Phosphorylase B"/>
    <property type="match status" value="3"/>
</dbReference>
<dbReference type="PANTHER" id="PTHR48043:SF145">
    <property type="entry name" value="FI06409P-RELATED"/>
    <property type="match status" value="1"/>
</dbReference>
<accession>A0ABP9YX52</accession>
<keyword evidence="3" id="KW-1133">Transmembrane helix</keyword>
<dbReference type="InterPro" id="IPR050271">
    <property type="entry name" value="UDP-glycosyltransferase"/>
</dbReference>
<evidence type="ECO:0000313" key="6">
    <source>
        <dbReference type="Proteomes" id="UP001473302"/>
    </source>
</evidence>
<evidence type="ECO:0000313" key="5">
    <source>
        <dbReference type="EMBL" id="GAA5811399.1"/>
    </source>
</evidence>
<reference evidence="5 6" key="1">
    <citation type="submission" date="2024-04" db="EMBL/GenBank/DDBJ databases">
        <title>genome sequences of Mucor flavus KT1a and Helicostylum pulchrum KT1b strains isolated from the surface of a dry-aged beef.</title>
        <authorList>
            <person name="Toyotome T."/>
            <person name="Hosono M."/>
            <person name="Torimaru M."/>
            <person name="Fukuda K."/>
            <person name="Mikami N."/>
        </authorList>
    </citation>
    <scope>NUCLEOTIDE SEQUENCE [LARGE SCALE GENOMIC DNA]</scope>
    <source>
        <strain evidence="5 6">KT1a</strain>
    </source>
</reference>
<organism evidence="5 6">
    <name type="scientific">Mucor flavus</name>
    <dbReference type="NCBI Taxonomy" id="439312"/>
    <lineage>
        <taxon>Eukaryota</taxon>
        <taxon>Fungi</taxon>
        <taxon>Fungi incertae sedis</taxon>
        <taxon>Mucoromycota</taxon>
        <taxon>Mucoromycotina</taxon>
        <taxon>Mucoromycetes</taxon>
        <taxon>Mucorales</taxon>
        <taxon>Mucorineae</taxon>
        <taxon>Mucoraceae</taxon>
        <taxon>Mucor</taxon>
    </lineage>
</organism>
<evidence type="ECO:0008006" key="7">
    <source>
        <dbReference type="Google" id="ProtNLM"/>
    </source>
</evidence>
<keyword evidence="3" id="KW-0472">Membrane</keyword>
<evidence type="ECO:0000256" key="1">
    <source>
        <dbReference type="ARBA" id="ARBA00022676"/>
    </source>
</evidence>
<keyword evidence="1" id="KW-0328">Glycosyltransferase</keyword>
<protein>
    <recommendedName>
        <fullName evidence="7">UDP-glycosyltransferases domain-containing protein</fullName>
    </recommendedName>
</protein>
<name>A0ABP9YX52_9FUNG</name>
<dbReference type="EMBL" id="BAABUK010000009">
    <property type="protein sequence ID" value="GAA5811399.1"/>
    <property type="molecule type" value="Genomic_DNA"/>
</dbReference>